<keyword evidence="2" id="KW-1185">Reference proteome</keyword>
<proteinExistence type="predicted"/>
<gene>
    <name evidence="1" type="ORF">Amon02_000586200</name>
</gene>
<sequence>MSESTKFVLHEVREQQTISIAKTFIITILNARTSILPSNPDESRFNPNRDVKANEGQLITFNFFHLAN</sequence>
<accession>A0ACB5T7Z3</accession>
<dbReference type="EMBL" id="BSXS01004421">
    <property type="protein sequence ID" value="GME82959.1"/>
    <property type="molecule type" value="Genomic_DNA"/>
</dbReference>
<evidence type="ECO:0000313" key="1">
    <source>
        <dbReference type="EMBL" id="GME82959.1"/>
    </source>
</evidence>
<protein>
    <submittedName>
        <fullName evidence="1">Unnamed protein product</fullName>
    </submittedName>
</protein>
<evidence type="ECO:0000313" key="2">
    <source>
        <dbReference type="Proteomes" id="UP001165064"/>
    </source>
</evidence>
<name>A0ACB5T7Z3_AMBMO</name>
<dbReference type="Proteomes" id="UP001165064">
    <property type="component" value="Unassembled WGS sequence"/>
</dbReference>
<reference evidence="1" key="1">
    <citation type="submission" date="2023-04" db="EMBL/GenBank/DDBJ databases">
        <title>Ambrosiozyma monospora NBRC 10751.</title>
        <authorList>
            <person name="Ichikawa N."/>
            <person name="Sato H."/>
            <person name="Tonouchi N."/>
        </authorList>
    </citation>
    <scope>NUCLEOTIDE SEQUENCE</scope>
    <source>
        <strain evidence="1">NBRC 10751</strain>
    </source>
</reference>
<organism evidence="1 2">
    <name type="scientific">Ambrosiozyma monospora</name>
    <name type="common">Yeast</name>
    <name type="synonym">Endomycopsis monosporus</name>
    <dbReference type="NCBI Taxonomy" id="43982"/>
    <lineage>
        <taxon>Eukaryota</taxon>
        <taxon>Fungi</taxon>
        <taxon>Dikarya</taxon>
        <taxon>Ascomycota</taxon>
        <taxon>Saccharomycotina</taxon>
        <taxon>Pichiomycetes</taxon>
        <taxon>Pichiales</taxon>
        <taxon>Pichiaceae</taxon>
        <taxon>Ambrosiozyma</taxon>
    </lineage>
</organism>
<comment type="caution">
    <text evidence="1">The sequence shown here is derived from an EMBL/GenBank/DDBJ whole genome shotgun (WGS) entry which is preliminary data.</text>
</comment>